<keyword evidence="11 12" id="KW-0472">Membrane</keyword>
<dbReference type="CDD" id="cd07328">
    <property type="entry name" value="M48_Ste24p_like"/>
    <property type="match status" value="1"/>
</dbReference>
<evidence type="ECO:0000256" key="4">
    <source>
        <dbReference type="ARBA" id="ARBA00022670"/>
    </source>
</evidence>
<accession>A0A4V2G6A8</accession>
<evidence type="ECO:0000256" key="11">
    <source>
        <dbReference type="ARBA" id="ARBA00023136"/>
    </source>
</evidence>
<dbReference type="GO" id="GO:0004222">
    <property type="term" value="F:metalloendopeptidase activity"/>
    <property type="evidence" value="ECO:0007669"/>
    <property type="project" value="InterPro"/>
</dbReference>
<evidence type="ECO:0000256" key="1">
    <source>
        <dbReference type="ARBA" id="ARBA00001947"/>
    </source>
</evidence>
<dbReference type="InterPro" id="IPR050083">
    <property type="entry name" value="HtpX_protease"/>
</dbReference>
<dbReference type="SUPFAM" id="SSF158682">
    <property type="entry name" value="TerB-like"/>
    <property type="match status" value="1"/>
</dbReference>
<evidence type="ECO:0000256" key="3">
    <source>
        <dbReference type="ARBA" id="ARBA00022475"/>
    </source>
</evidence>
<keyword evidence="9 12" id="KW-1133">Transmembrane helix</keyword>
<dbReference type="OrthoDB" id="9789270at2"/>
<dbReference type="GO" id="GO:0005886">
    <property type="term" value="C:plasma membrane"/>
    <property type="evidence" value="ECO:0007669"/>
    <property type="project" value="UniProtKB-SubCell"/>
</dbReference>
<dbReference type="GO" id="GO:0046872">
    <property type="term" value="F:metal ion binding"/>
    <property type="evidence" value="ECO:0007669"/>
    <property type="project" value="UniProtKB-KW"/>
</dbReference>
<dbReference type="Gene3D" id="3.30.2010.10">
    <property type="entry name" value="Metalloproteases ('zincins'), catalytic domain"/>
    <property type="match status" value="1"/>
</dbReference>
<dbReference type="RefSeq" id="WP_130411181.1">
    <property type="nucleotide sequence ID" value="NZ_SHKX01000010.1"/>
</dbReference>
<dbReference type="Proteomes" id="UP000292423">
    <property type="component" value="Unassembled WGS sequence"/>
</dbReference>
<dbReference type="PANTHER" id="PTHR43221">
    <property type="entry name" value="PROTEASE HTPX"/>
    <property type="match status" value="1"/>
</dbReference>
<evidence type="ECO:0000256" key="9">
    <source>
        <dbReference type="ARBA" id="ARBA00022989"/>
    </source>
</evidence>
<dbReference type="GO" id="GO:0006508">
    <property type="term" value="P:proteolysis"/>
    <property type="evidence" value="ECO:0007669"/>
    <property type="project" value="UniProtKB-KW"/>
</dbReference>
<feature type="transmembrane region" description="Helical" evidence="12">
    <location>
        <begin position="27"/>
        <end position="49"/>
    </location>
</feature>
<organism evidence="14 15">
    <name type="scientific">Fluviicoccus keumensis</name>
    <dbReference type="NCBI Taxonomy" id="1435465"/>
    <lineage>
        <taxon>Bacteria</taxon>
        <taxon>Pseudomonadati</taxon>
        <taxon>Pseudomonadota</taxon>
        <taxon>Gammaproteobacteria</taxon>
        <taxon>Moraxellales</taxon>
        <taxon>Moraxellaceae</taxon>
        <taxon>Fluviicoccus</taxon>
    </lineage>
</organism>
<dbReference type="PANTHER" id="PTHR43221:SF1">
    <property type="entry name" value="PROTEASE HTPX"/>
    <property type="match status" value="1"/>
</dbReference>
<protein>
    <submittedName>
        <fullName evidence="14">Zn-dependent protease with chaperone function</fullName>
    </submittedName>
</protein>
<keyword evidence="15" id="KW-1185">Reference proteome</keyword>
<gene>
    <name evidence="14" type="ORF">EV700_0945</name>
</gene>
<keyword evidence="10" id="KW-0482">Metalloprotease</keyword>
<keyword evidence="5 12" id="KW-0812">Transmembrane</keyword>
<name>A0A4V2G6A8_9GAMM</name>
<comment type="caution">
    <text evidence="14">The sequence shown here is derived from an EMBL/GenBank/DDBJ whole genome shotgun (WGS) entry which is preliminary data.</text>
</comment>
<evidence type="ECO:0000313" key="14">
    <source>
        <dbReference type="EMBL" id="RZU47976.1"/>
    </source>
</evidence>
<sequence length="952" mass="103845">MDDLYPPGPGDVPADLTRPTTAYKHRAWLAGLSLAVFLGVYLFLAGWFVHSAYRLLGDGMASGGDGIGSLVMGAGAAFLAIFMVKALFFLQRGGAPDAVEVTSTGQPRLFAFLNRLADEAGAPRPAKVYLSPRVNAAVFSDLSVFNLLFPARKNLEIGLALVNVLTMSELKAVLAHEFGHFAQRSMAIGRWVYVAQQIATQIIARRDALDGFLQGLSRFDLRLAWVGWLLSVIVWSIRSLMDALLRVVVLAQRSLSRQMEFQADLVAVSLTGSDELVHALHKLQAADDAWSRALRFAESEIGQGRLPHDLFEVQTRIIGKTASILNDDTYGRVPPVNPGANGKHRVFKTSFAQPPQMWSTHPSSSDREENAKRVYLPSTHDERSAWLLFDHVERLKTKAVATLVGNDVKAQPATPEDTLRALDQRYGLQQYDTRYRGAYLGRALTRHAQRHDELYGAYLQCKDAQAALAVLYPESLGDDLARLRELDEERLTLQALQEKVFQATGGRLVYRGQEVTRRQLPALIRRVSAEADVVRQRIQAHDRDCRTAHLAAAQQVGGGWRQYLQGLIEVLHFAEHTAADLADAKGLLANVFNVVIADGKVSDAERKRLVKVAAALHAALAAVHQQKGQVRLDSSLQNRLDTGSWSAMLGEFQLSAPDEHNIGEWLRVIDGWTDSVTGACNALATAALELLLLAEARVAGAVHGGEPAGDAPAPSAVPGQYARLLVGQERERQKKLDWWSRFQTADGILPGTARLLVAGGIVSAVLGYSAATSFSTTVSVYNGLGIPVMVHIDQSTINVLPYASAEASVELGDQARVEARTAEGALIETFNPVLEGHGHHYVYNIAAATPLVEWTATYGNAAEVPPNIIAPERWRISSASIFFHEPPQSVSTKGGGATRLVLSGPGREAEPEKVLAMVKSPSEQRRILDLHAQWTSGSDPQREAWQSLSARF</sequence>
<dbReference type="AlphaFoldDB" id="A0A4V2G6A8"/>
<dbReference type="Pfam" id="PF01435">
    <property type="entry name" value="Peptidase_M48"/>
    <property type="match status" value="1"/>
</dbReference>
<evidence type="ECO:0000313" key="15">
    <source>
        <dbReference type="Proteomes" id="UP000292423"/>
    </source>
</evidence>
<dbReference type="EMBL" id="SHKX01000010">
    <property type="protein sequence ID" value="RZU47976.1"/>
    <property type="molecule type" value="Genomic_DNA"/>
</dbReference>
<evidence type="ECO:0000259" key="13">
    <source>
        <dbReference type="Pfam" id="PF01435"/>
    </source>
</evidence>
<keyword evidence="7" id="KW-0378">Hydrolase</keyword>
<evidence type="ECO:0000256" key="8">
    <source>
        <dbReference type="ARBA" id="ARBA00022833"/>
    </source>
</evidence>
<dbReference type="InterPro" id="IPR001915">
    <property type="entry name" value="Peptidase_M48"/>
</dbReference>
<keyword evidence="6" id="KW-0479">Metal-binding</keyword>
<keyword evidence="8" id="KW-0862">Zinc</keyword>
<evidence type="ECO:0000256" key="10">
    <source>
        <dbReference type="ARBA" id="ARBA00023049"/>
    </source>
</evidence>
<comment type="cofactor">
    <cofactor evidence="1">
        <name>Zn(2+)</name>
        <dbReference type="ChEBI" id="CHEBI:29105"/>
    </cofactor>
</comment>
<keyword evidence="3" id="KW-1003">Cell membrane</keyword>
<evidence type="ECO:0000256" key="7">
    <source>
        <dbReference type="ARBA" id="ARBA00022801"/>
    </source>
</evidence>
<reference evidence="14 15" key="1">
    <citation type="submission" date="2019-02" db="EMBL/GenBank/DDBJ databases">
        <title>Genomic Encyclopedia of Type Strains, Phase IV (KMG-IV): sequencing the most valuable type-strain genomes for metagenomic binning, comparative biology and taxonomic classification.</title>
        <authorList>
            <person name="Goeker M."/>
        </authorList>
    </citation>
    <scope>NUCLEOTIDE SEQUENCE [LARGE SCALE GENOMIC DNA]</scope>
    <source>
        <strain evidence="14 15">DSM 105135</strain>
    </source>
</reference>
<evidence type="ECO:0000256" key="12">
    <source>
        <dbReference type="SAM" id="Phobius"/>
    </source>
</evidence>
<dbReference type="InterPro" id="IPR029024">
    <property type="entry name" value="TerB-like"/>
</dbReference>
<keyword evidence="4 14" id="KW-0645">Protease</keyword>
<evidence type="ECO:0000256" key="6">
    <source>
        <dbReference type="ARBA" id="ARBA00022723"/>
    </source>
</evidence>
<feature type="transmembrane region" description="Helical" evidence="12">
    <location>
        <begin position="69"/>
        <end position="90"/>
    </location>
</feature>
<evidence type="ECO:0000256" key="5">
    <source>
        <dbReference type="ARBA" id="ARBA00022692"/>
    </source>
</evidence>
<comment type="subcellular location">
    <subcellularLocation>
        <location evidence="2">Cell membrane</location>
        <topology evidence="2">Multi-pass membrane protein</topology>
    </subcellularLocation>
</comment>
<proteinExistence type="predicted"/>
<feature type="domain" description="Peptidase M48" evidence="13">
    <location>
        <begin position="108"/>
        <end position="372"/>
    </location>
</feature>
<evidence type="ECO:0000256" key="2">
    <source>
        <dbReference type="ARBA" id="ARBA00004651"/>
    </source>
</evidence>